<dbReference type="FunFam" id="3.40.1280.10:FF:000008">
    <property type="entry name" value="Group 3 RNA methyltransferase TrmH"/>
    <property type="match status" value="1"/>
</dbReference>
<dbReference type="OrthoDB" id="9785673at2"/>
<keyword evidence="2 6" id="KW-0698">rRNA processing</keyword>
<dbReference type="RefSeq" id="WP_126322674.1">
    <property type="nucleotide sequence ID" value="NZ_AP018005.1"/>
</dbReference>
<feature type="domain" description="RNA 2-O ribose methyltransferase substrate binding" evidence="7">
    <location>
        <begin position="6"/>
        <end position="82"/>
    </location>
</feature>
<dbReference type="SMART" id="SM00967">
    <property type="entry name" value="SpoU_sub_bind"/>
    <property type="match status" value="1"/>
</dbReference>
<keyword evidence="9" id="KW-1185">Reference proteome</keyword>
<dbReference type="InterPro" id="IPR029026">
    <property type="entry name" value="tRNA_m1G_MTases_N"/>
</dbReference>
<dbReference type="InterPro" id="IPR004441">
    <property type="entry name" value="rRNA_MeTrfase_TrmH"/>
</dbReference>
<dbReference type="GO" id="GO:0070039">
    <property type="term" value="F:rRNA (guanosine-2'-O-)-methyltransferase activity"/>
    <property type="evidence" value="ECO:0007669"/>
    <property type="project" value="UniProtKB-UniRule"/>
</dbReference>
<dbReference type="Pfam" id="PF00588">
    <property type="entry name" value="SpoU_methylase"/>
    <property type="match status" value="1"/>
</dbReference>
<keyword evidence="3 6" id="KW-0489">Methyltransferase</keyword>
<proteinExistence type="inferred from homology"/>
<dbReference type="Gene3D" id="3.30.1330.30">
    <property type="match status" value="1"/>
</dbReference>
<dbReference type="EC" id="2.1.1.185" evidence="6"/>
<dbReference type="InterPro" id="IPR029064">
    <property type="entry name" value="Ribosomal_eL30-like_sf"/>
</dbReference>
<dbReference type="InterPro" id="IPR024915">
    <property type="entry name" value="23S_rRNA_MeTrfase_RlmB"/>
</dbReference>
<evidence type="ECO:0000256" key="3">
    <source>
        <dbReference type="ARBA" id="ARBA00022603"/>
    </source>
</evidence>
<reference evidence="8 9" key="1">
    <citation type="submission" date="2017-03" db="EMBL/GenBank/DDBJ databases">
        <title>The genome sequence of Candidatus Rickettsiella viridis.</title>
        <authorList>
            <person name="Nikoh N."/>
            <person name="Tsuchida T."/>
            <person name="Yamaguchi K."/>
            <person name="Maeda T."/>
            <person name="Shigenobu S."/>
            <person name="Fukatsu T."/>
        </authorList>
    </citation>
    <scope>NUCLEOTIDE SEQUENCE [LARGE SCALE GENOMIC DNA]</scope>
    <source>
        <strain evidence="8 9">Ap-RA04</strain>
    </source>
</reference>
<dbReference type="InterPro" id="IPR001537">
    <property type="entry name" value="SpoU_MeTrfase"/>
</dbReference>
<evidence type="ECO:0000313" key="8">
    <source>
        <dbReference type="EMBL" id="BBB15197.1"/>
    </source>
</evidence>
<dbReference type="HAMAP" id="MF_01887">
    <property type="entry name" value="23SrRNA_methyltr_B"/>
    <property type="match status" value="1"/>
</dbReference>
<dbReference type="Gene3D" id="3.40.1280.10">
    <property type="match status" value="1"/>
</dbReference>
<name>A0A2Z5V748_9COXI</name>
<dbReference type="InterPro" id="IPR013123">
    <property type="entry name" value="SpoU_subst-bd"/>
</dbReference>
<evidence type="ECO:0000256" key="5">
    <source>
        <dbReference type="ARBA" id="ARBA00022691"/>
    </source>
</evidence>
<protein>
    <recommendedName>
        <fullName evidence="6">23S rRNA (guanosine-2'-O-)-methyltransferase RlmB</fullName>
        <ecNumber evidence="6">2.1.1.185</ecNumber>
    </recommendedName>
    <alternativeName>
        <fullName evidence="6">23S rRNA (guanosine2251 2'-O)-methyltransferase</fullName>
    </alternativeName>
    <alternativeName>
        <fullName evidence="6">23S rRNA Gm2251 2'-O-methyltransferase</fullName>
    </alternativeName>
</protein>
<dbReference type="EMBL" id="AP018005">
    <property type="protein sequence ID" value="BBB15197.1"/>
    <property type="molecule type" value="Genomic_DNA"/>
</dbReference>
<comment type="catalytic activity">
    <reaction evidence="6">
        <text>guanosine(2251) in 23S rRNA + S-adenosyl-L-methionine = 2'-O-methylguanosine(2251) in 23S rRNA + S-adenosyl-L-homocysteine + H(+)</text>
        <dbReference type="Rhea" id="RHEA:24140"/>
        <dbReference type="Rhea" id="RHEA-COMP:10239"/>
        <dbReference type="Rhea" id="RHEA-COMP:10241"/>
        <dbReference type="ChEBI" id="CHEBI:15378"/>
        <dbReference type="ChEBI" id="CHEBI:57856"/>
        <dbReference type="ChEBI" id="CHEBI:59789"/>
        <dbReference type="ChEBI" id="CHEBI:74269"/>
        <dbReference type="ChEBI" id="CHEBI:74445"/>
        <dbReference type="EC" id="2.1.1.185"/>
    </reaction>
</comment>
<dbReference type="InterPro" id="IPR029028">
    <property type="entry name" value="Alpha/beta_knot_MTases"/>
</dbReference>
<dbReference type="GO" id="GO:0003723">
    <property type="term" value="F:RNA binding"/>
    <property type="evidence" value="ECO:0007669"/>
    <property type="project" value="InterPro"/>
</dbReference>
<dbReference type="AlphaFoldDB" id="A0A2Z5V748"/>
<evidence type="ECO:0000256" key="4">
    <source>
        <dbReference type="ARBA" id="ARBA00022679"/>
    </source>
</evidence>
<evidence type="ECO:0000256" key="6">
    <source>
        <dbReference type="HAMAP-Rule" id="MF_01887"/>
    </source>
</evidence>
<dbReference type="CDD" id="cd18103">
    <property type="entry name" value="SpoU-like_RlmB"/>
    <property type="match status" value="1"/>
</dbReference>
<dbReference type="Pfam" id="PF08032">
    <property type="entry name" value="SpoU_sub_bind"/>
    <property type="match status" value="1"/>
</dbReference>
<evidence type="ECO:0000256" key="1">
    <source>
        <dbReference type="ARBA" id="ARBA00022490"/>
    </source>
</evidence>
<feature type="binding site" evidence="6">
    <location>
        <position position="228"/>
    </location>
    <ligand>
        <name>S-adenosyl-L-methionine</name>
        <dbReference type="ChEBI" id="CHEBI:59789"/>
    </ligand>
</feature>
<dbReference type="KEGG" id="rvi:RVIR1_07010"/>
<keyword evidence="5 6" id="KW-0949">S-adenosyl-L-methionine</keyword>
<evidence type="ECO:0000256" key="2">
    <source>
        <dbReference type="ARBA" id="ARBA00022552"/>
    </source>
</evidence>
<dbReference type="PANTHER" id="PTHR46429">
    <property type="entry name" value="23S RRNA (GUANOSINE-2'-O-)-METHYLTRANSFERASE RLMB"/>
    <property type="match status" value="1"/>
</dbReference>
<dbReference type="PANTHER" id="PTHR46429:SF1">
    <property type="entry name" value="23S RRNA (GUANOSINE-2'-O-)-METHYLTRANSFERASE RLMB"/>
    <property type="match status" value="1"/>
</dbReference>
<keyword evidence="1 6" id="KW-0963">Cytoplasm</keyword>
<feature type="binding site" evidence="6">
    <location>
        <position position="199"/>
    </location>
    <ligand>
        <name>S-adenosyl-L-methionine</name>
        <dbReference type="ChEBI" id="CHEBI:59789"/>
    </ligand>
</feature>
<comment type="similarity">
    <text evidence="6">Belongs to the class IV-like SAM-binding methyltransferase superfamily. RNA methyltransferase TrmH family. RlmB subfamily.</text>
</comment>
<dbReference type="GO" id="GO:0005829">
    <property type="term" value="C:cytosol"/>
    <property type="evidence" value="ECO:0007669"/>
    <property type="project" value="TreeGrafter"/>
</dbReference>
<sequence>MLKKEFIFGFHAVEAILQQSPERVLQLYRQEGREDKRLESIISLAERQHIPLQIVSRATLDKWTAAERHQGILVEIKSFPVKEEKDLFQFIDGLEKAPFLLLLDEIQDPHNLGACLRSANAAGVDAVVITQDRSVGLTPTVRKIAVGAAETTPVFTVINLANTLRKLKSQGIWIYGLDGAAKKPLYDMDLKGPIGLVLGAEDKGLRRLSKELCDGLLAIPMQGSVESLNVSVAAGICLFEVLRQRRVN</sequence>
<gene>
    <name evidence="6 8" type="primary">rlmB</name>
    <name evidence="8" type="ORF">RVIR1_07010</name>
</gene>
<comment type="subcellular location">
    <subcellularLocation>
        <location evidence="6">Cytoplasm</location>
    </subcellularLocation>
</comment>
<comment type="function">
    <text evidence="6">Specifically methylates the ribose of guanosine 2251 in 23S rRNA.</text>
</comment>
<dbReference type="SUPFAM" id="SSF75217">
    <property type="entry name" value="alpha/beta knot"/>
    <property type="match status" value="1"/>
</dbReference>
<dbReference type="Proteomes" id="UP000282483">
    <property type="component" value="Chromosome"/>
</dbReference>
<accession>A0A2Z5V748</accession>
<organism evidence="8 9">
    <name type="scientific">Candidatus Rickettsiella viridis</name>
    <dbReference type="NCBI Taxonomy" id="676208"/>
    <lineage>
        <taxon>Bacteria</taxon>
        <taxon>Pseudomonadati</taxon>
        <taxon>Pseudomonadota</taxon>
        <taxon>Gammaproteobacteria</taxon>
        <taxon>Legionellales</taxon>
        <taxon>Coxiellaceae</taxon>
        <taxon>Rickettsiella</taxon>
    </lineage>
</organism>
<evidence type="ECO:0000259" key="7">
    <source>
        <dbReference type="SMART" id="SM00967"/>
    </source>
</evidence>
<dbReference type="SUPFAM" id="SSF55315">
    <property type="entry name" value="L30e-like"/>
    <property type="match status" value="1"/>
</dbReference>
<keyword evidence="4 6" id="KW-0808">Transferase</keyword>
<evidence type="ECO:0000313" key="9">
    <source>
        <dbReference type="Proteomes" id="UP000282483"/>
    </source>
</evidence>
<dbReference type="NCBIfam" id="TIGR00186">
    <property type="entry name" value="rRNA_methyl_3"/>
    <property type="match status" value="1"/>
</dbReference>
<feature type="binding site" evidence="6">
    <location>
        <position position="219"/>
    </location>
    <ligand>
        <name>S-adenosyl-L-methionine</name>
        <dbReference type="ChEBI" id="CHEBI:59789"/>
    </ligand>
</feature>